<dbReference type="EMBL" id="BAABEO010000009">
    <property type="protein sequence ID" value="GAA3678911.1"/>
    <property type="molecule type" value="Genomic_DNA"/>
</dbReference>
<feature type="modified residue" description="4-aspartylphosphate" evidence="2">
    <location>
        <position position="62"/>
    </location>
</feature>
<dbReference type="SUPFAM" id="SSF81606">
    <property type="entry name" value="PP2C-like"/>
    <property type="match status" value="1"/>
</dbReference>
<evidence type="ECO:0000256" key="1">
    <source>
        <dbReference type="ARBA" id="ARBA00022801"/>
    </source>
</evidence>
<dbReference type="Gene3D" id="3.40.50.2300">
    <property type="match status" value="1"/>
</dbReference>
<dbReference type="InterPro" id="IPR036457">
    <property type="entry name" value="PPM-type-like_dom_sf"/>
</dbReference>
<evidence type="ECO:0000313" key="5">
    <source>
        <dbReference type="Proteomes" id="UP001500752"/>
    </source>
</evidence>
<dbReference type="InterPro" id="IPR001789">
    <property type="entry name" value="Sig_transdc_resp-reg_receiver"/>
</dbReference>
<keyword evidence="5" id="KW-1185">Reference proteome</keyword>
<dbReference type="SMART" id="SM00331">
    <property type="entry name" value="PP2C_SIG"/>
    <property type="match status" value="1"/>
</dbReference>
<dbReference type="Gene3D" id="3.60.40.10">
    <property type="entry name" value="PPM-type phosphatase domain"/>
    <property type="match status" value="1"/>
</dbReference>
<dbReference type="InterPro" id="IPR001932">
    <property type="entry name" value="PPM-type_phosphatase-like_dom"/>
</dbReference>
<reference evidence="5" key="1">
    <citation type="journal article" date="2019" name="Int. J. Syst. Evol. Microbiol.">
        <title>The Global Catalogue of Microorganisms (GCM) 10K type strain sequencing project: providing services to taxonomists for standard genome sequencing and annotation.</title>
        <authorList>
            <consortium name="The Broad Institute Genomics Platform"/>
            <consortium name="The Broad Institute Genome Sequencing Center for Infectious Disease"/>
            <person name="Wu L."/>
            <person name="Ma J."/>
        </authorList>
    </citation>
    <scope>NUCLEOTIDE SEQUENCE [LARGE SCALE GENOMIC DNA]</scope>
    <source>
        <strain evidence="5">JCM 30742</strain>
    </source>
</reference>
<name>A0ABP7C3U0_9MICC</name>
<feature type="domain" description="Response regulatory" evidence="3">
    <location>
        <begin position="13"/>
        <end position="126"/>
    </location>
</feature>
<dbReference type="Proteomes" id="UP001500752">
    <property type="component" value="Unassembled WGS sequence"/>
</dbReference>
<gene>
    <name evidence="4" type="ORF">GCM10023081_16460</name>
</gene>
<organism evidence="4 5">
    <name type="scientific">Arthrobacter ginkgonis</name>
    <dbReference type="NCBI Taxonomy" id="1630594"/>
    <lineage>
        <taxon>Bacteria</taxon>
        <taxon>Bacillati</taxon>
        <taxon>Actinomycetota</taxon>
        <taxon>Actinomycetes</taxon>
        <taxon>Micrococcales</taxon>
        <taxon>Micrococcaceae</taxon>
        <taxon>Arthrobacter</taxon>
    </lineage>
</organism>
<dbReference type="PANTHER" id="PTHR43156:SF2">
    <property type="entry name" value="STAGE II SPORULATION PROTEIN E"/>
    <property type="match status" value="1"/>
</dbReference>
<dbReference type="InterPro" id="IPR052016">
    <property type="entry name" value="Bact_Sigma-Reg"/>
</dbReference>
<protein>
    <recommendedName>
        <fullName evidence="3">Response regulatory domain-containing protein</fullName>
    </recommendedName>
</protein>
<sequence length="373" mass="38943">MPLSPPPSIPQRRALVIEDDPDIRGLLAMLLEQRGFAVSEASGGLAGVESAARSEPDLVILDMGLPDIDGLETCRRLRRFTNAYVMVVSAHNQEADLLAGLQEGADDYVAKPFSARELGARIDAVFRRPRMAEPPGPARDADMDEEQQRAAAVQRGLLPRSAPEVPGYGLAGHCRPTRSVGGDFYDWHLQQDMLTVTLADAMGKGMGAALLAATLRSALRGAHGPSPLRTCAAALDLAGPDLYALDAFATVFHAVLDAGTGTLRYVDAGHGLAWIVDPAGGTRRLGGQGLPFGIEAEAVWEEQSERLLPGESLVAVSDGFLDAAGGIDAAATRIRTELASSASAQDAAEALAAGAGDAPGDDLTVVVLRRAAA</sequence>
<evidence type="ECO:0000256" key="2">
    <source>
        <dbReference type="PROSITE-ProRule" id="PRU00169"/>
    </source>
</evidence>
<proteinExistence type="predicted"/>
<dbReference type="PROSITE" id="PS50110">
    <property type="entry name" value="RESPONSE_REGULATORY"/>
    <property type="match status" value="1"/>
</dbReference>
<dbReference type="Pfam" id="PF00072">
    <property type="entry name" value="Response_reg"/>
    <property type="match status" value="1"/>
</dbReference>
<accession>A0ABP7C3U0</accession>
<keyword evidence="1" id="KW-0378">Hydrolase</keyword>
<dbReference type="RefSeq" id="WP_345149927.1">
    <property type="nucleotide sequence ID" value="NZ_BAABEO010000009.1"/>
</dbReference>
<evidence type="ECO:0000259" key="3">
    <source>
        <dbReference type="PROSITE" id="PS50110"/>
    </source>
</evidence>
<dbReference type="SUPFAM" id="SSF52172">
    <property type="entry name" value="CheY-like"/>
    <property type="match status" value="1"/>
</dbReference>
<evidence type="ECO:0000313" key="4">
    <source>
        <dbReference type="EMBL" id="GAA3678911.1"/>
    </source>
</evidence>
<dbReference type="InterPro" id="IPR011006">
    <property type="entry name" value="CheY-like_superfamily"/>
</dbReference>
<keyword evidence="2" id="KW-0597">Phosphoprotein</keyword>
<dbReference type="Gene3D" id="6.10.250.690">
    <property type="match status" value="1"/>
</dbReference>
<dbReference type="PANTHER" id="PTHR43156">
    <property type="entry name" value="STAGE II SPORULATION PROTEIN E-RELATED"/>
    <property type="match status" value="1"/>
</dbReference>
<dbReference type="Pfam" id="PF07228">
    <property type="entry name" value="SpoIIE"/>
    <property type="match status" value="1"/>
</dbReference>
<dbReference type="SMART" id="SM00448">
    <property type="entry name" value="REC"/>
    <property type="match status" value="1"/>
</dbReference>
<comment type="caution">
    <text evidence="4">The sequence shown here is derived from an EMBL/GenBank/DDBJ whole genome shotgun (WGS) entry which is preliminary data.</text>
</comment>